<feature type="region of interest" description="Disordered" evidence="1">
    <location>
        <begin position="1"/>
        <end position="66"/>
    </location>
</feature>
<dbReference type="Proteomes" id="UP000566813">
    <property type="component" value="Unassembled WGS sequence"/>
</dbReference>
<accession>A0A7X1KMT0</accession>
<protein>
    <submittedName>
        <fullName evidence="2">DUF3489 domain-containing protein</fullName>
    </submittedName>
</protein>
<evidence type="ECO:0000313" key="2">
    <source>
        <dbReference type="EMBL" id="MBC2666974.1"/>
    </source>
</evidence>
<comment type="caution">
    <text evidence="2">The sequence shown here is derived from an EMBL/GenBank/DDBJ whole genome shotgun (WGS) entry which is preliminary data.</text>
</comment>
<organism evidence="2 3">
    <name type="scientific">Novosphingobium flavum</name>
    <dbReference type="NCBI Taxonomy" id="1778672"/>
    <lineage>
        <taxon>Bacteria</taxon>
        <taxon>Pseudomonadati</taxon>
        <taxon>Pseudomonadota</taxon>
        <taxon>Alphaproteobacteria</taxon>
        <taxon>Sphingomonadales</taxon>
        <taxon>Sphingomonadaceae</taxon>
        <taxon>Novosphingobium</taxon>
    </lineage>
</organism>
<dbReference type="Pfam" id="PF11994">
    <property type="entry name" value="DUF3489"/>
    <property type="match status" value="1"/>
</dbReference>
<dbReference type="EMBL" id="JACLAW010000013">
    <property type="protein sequence ID" value="MBC2666974.1"/>
    <property type="molecule type" value="Genomic_DNA"/>
</dbReference>
<sequence length="133" mass="14545">MPCRCDRQGFGWWEQRGAAPDRRPLMTDTESPSPAPQRKRRMAREPRNGAPAKARNVSAPAERQPAKTSVVIDLLGRPEGATLEQLIAATGWLPHTTRAALTGLKKKGHSIASEKPAEGTRIYRIVAARENAA</sequence>
<evidence type="ECO:0000313" key="3">
    <source>
        <dbReference type="Proteomes" id="UP000566813"/>
    </source>
</evidence>
<gene>
    <name evidence="2" type="ORF">H7F51_15760</name>
</gene>
<keyword evidence="3" id="KW-1185">Reference proteome</keyword>
<evidence type="ECO:0000256" key="1">
    <source>
        <dbReference type="SAM" id="MobiDB-lite"/>
    </source>
</evidence>
<name>A0A7X1KMT0_9SPHN</name>
<reference evidence="2 3" key="1">
    <citation type="submission" date="2020-08" db="EMBL/GenBank/DDBJ databases">
        <title>The genome sequence of type strain Novosphingobium flavum NBRC 111647.</title>
        <authorList>
            <person name="Liu Y."/>
        </authorList>
    </citation>
    <scope>NUCLEOTIDE SEQUENCE [LARGE SCALE GENOMIC DNA]</scope>
    <source>
        <strain evidence="2 3">NBRC 111647</strain>
    </source>
</reference>
<dbReference type="InterPro" id="IPR021880">
    <property type="entry name" value="DUF3489"/>
</dbReference>
<proteinExistence type="predicted"/>
<dbReference type="AlphaFoldDB" id="A0A7X1KMT0"/>